<gene>
    <name evidence="2" type="ORF">RVY80_01960</name>
</gene>
<proteinExistence type="predicted"/>
<dbReference type="PANTHER" id="PTHR33570">
    <property type="entry name" value="4-CARBOXYMUCONOLACTONE DECARBOXYLASE FAMILY PROTEIN"/>
    <property type="match status" value="1"/>
</dbReference>
<comment type="caution">
    <text evidence="2">The sequence shown here is derived from an EMBL/GenBank/DDBJ whole genome shotgun (WGS) entry which is preliminary data.</text>
</comment>
<sequence length="257" mass="28960">MGKTDFAEAYTEKMFPEVASPAGRIDPEFEDIFDNFAYDEVITEEGKNVPAKDRFMAILAALIGSQAIDEYALMMPAALNFGVTPDEVKEIVYQGVPYLGIGRVRPFIKRTNKIFDYSGLSVEKPARNTVRPETRLEKGIEAQVEIFGEGMREFYKSGPEESRHINLWLARNCFGDYYTRTGLTLAQRELITFCFLMAQGGCESQLEAHVIGNLRLGHSKQYLINVVSQCVPYIGYPRCLNALTCINRGNAQFEAHK</sequence>
<feature type="domain" description="Carboxymuconolactone decarboxylase-like" evidence="1">
    <location>
        <begin position="169"/>
        <end position="245"/>
    </location>
</feature>
<protein>
    <submittedName>
        <fullName evidence="2">Carboxymuconolactone decarboxylase family protein</fullName>
    </submittedName>
</protein>
<keyword evidence="3" id="KW-1185">Reference proteome</keyword>
<evidence type="ECO:0000313" key="2">
    <source>
        <dbReference type="EMBL" id="MDV5087617.1"/>
    </source>
</evidence>
<dbReference type="Gene3D" id="1.20.1290.10">
    <property type="entry name" value="AhpD-like"/>
    <property type="match status" value="1"/>
</dbReference>
<feature type="domain" description="Carboxymuconolactone decarboxylase-like" evidence="1">
    <location>
        <begin position="27"/>
        <end position="105"/>
    </location>
</feature>
<dbReference type="RefSeq" id="WP_295190914.1">
    <property type="nucleotide sequence ID" value="NZ_JAWJZA010000005.1"/>
</dbReference>
<dbReference type="EMBL" id="JAWJZB010000002">
    <property type="protein sequence ID" value="MDV5087617.1"/>
    <property type="molecule type" value="Genomic_DNA"/>
</dbReference>
<dbReference type="Proteomes" id="UP001272515">
    <property type="component" value="Unassembled WGS sequence"/>
</dbReference>
<dbReference type="InterPro" id="IPR003779">
    <property type="entry name" value="CMD-like"/>
</dbReference>
<accession>A0ABU3Z7E1</accession>
<reference evidence="2 3" key="1">
    <citation type="submission" date="2023-10" db="EMBL/GenBank/DDBJ databases">
        <title>Veillonella sp. nov., isolated from a pig farm feces dump.</title>
        <authorList>
            <person name="Chang Y.-H."/>
        </authorList>
    </citation>
    <scope>NUCLEOTIDE SEQUENCE [LARGE SCALE GENOMIC DNA]</scope>
    <source>
        <strain evidence="2 3">YH-vei2233</strain>
    </source>
</reference>
<dbReference type="PANTHER" id="PTHR33570:SF2">
    <property type="entry name" value="CARBOXYMUCONOLACTONE DECARBOXYLASE-LIKE DOMAIN-CONTAINING PROTEIN"/>
    <property type="match status" value="1"/>
</dbReference>
<dbReference type="InterPro" id="IPR052512">
    <property type="entry name" value="4CMD/NDH-1_regulator"/>
</dbReference>
<dbReference type="SUPFAM" id="SSF69118">
    <property type="entry name" value="AhpD-like"/>
    <property type="match status" value="1"/>
</dbReference>
<evidence type="ECO:0000313" key="3">
    <source>
        <dbReference type="Proteomes" id="UP001272515"/>
    </source>
</evidence>
<organism evidence="2 3">
    <name type="scientific">Veillonella absiana</name>
    <dbReference type="NCBI Taxonomy" id="3079305"/>
    <lineage>
        <taxon>Bacteria</taxon>
        <taxon>Bacillati</taxon>
        <taxon>Bacillota</taxon>
        <taxon>Negativicutes</taxon>
        <taxon>Veillonellales</taxon>
        <taxon>Veillonellaceae</taxon>
        <taxon>Veillonella</taxon>
    </lineage>
</organism>
<dbReference type="InterPro" id="IPR029032">
    <property type="entry name" value="AhpD-like"/>
</dbReference>
<evidence type="ECO:0000259" key="1">
    <source>
        <dbReference type="Pfam" id="PF02627"/>
    </source>
</evidence>
<name>A0ABU3Z7E1_9FIRM</name>
<dbReference type="Pfam" id="PF02627">
    <property type="entry name" value="CMD"/>
    <property type="match status" value="2"/>
</dbReference>